<dbReference type="PANTHER" id="PTHR37426:SF1">
    <property type="entry name" value="RIBOSOMAL RNA LARGE SUBUNIT METHYLTRANSFERASE J"/>
    <property type="match status" value="1"/>
</dbReference>
<dbReference type="Proteomes" id="UP000249739">
    <property type="component" value="Unassembled WGS sequence"/>
</dbReference>
<accession>A0A2W5FS04</accession>
<feature type="binding site" evidence="1">
    <location>
        <begin position="139"/>
        <end position="140"/>
    </location>
    <ligand>
        <name>S-adenosyl-L-methionine</name>
        <dbReference type="ChEBI" id="CHEBI:59789"/>
    </ligand>
</feature>
<feature type="active site" description="Proton acceptor" evidence="1">
    <location>
        <position position="160"/>
    </location>
</feature>
<organism evidence="2 3">
    <name type="scientific">Micavibrio aeruginosavorus</name>
    <dbReference type="NCBI Taxonomy" id="349221"/>
    <lineage>
        <taxon>Bacteria</taxon>
        <taxon>Pseudomonadati</taxon>
        <taxon>Bdellovibrionota</taxon>
        <taxon>Bdellovibrionia</taxon>
        <taxon>Bdellovibrionales</taxon>
        <taxon>Pseudobdellovibrionaceae</taxon>
        <taxon>Micavibrio</taxon>
    </lineage>
</organism>
<proteinExistence type="inferred from homology"/>
<feature type="binding site" evidence="1">
    <location>
        <position position="114"/>
    </location>
    <ligand>
        <name>S-adenosyl-L-methionine</name>
        <dbReference type="ChEBI" id="CHEBI:59789"/>
    </ligand>
</feature>
<gene>
    <name evidence="1" type="primary">rlmJ</name>
    <name evidence="2" type="ORF">DI586_03070</name>
</gene>
<dbReference type="GO" id="GO:0005829">
    <property type="term" value="C:cytosol"/>
    <property type="evidence" value="ECO:0007669"/>
    <property type="project" value="TreeGrafter"/>
</dbReference>
<comment type="caution">
    <text evidence="2">The sequence shown here is derived from an EMBL/GenBank/DDBJ whole genome shotgun (WGS) entry which is preliminary data.</text>
</comment>
<dbReference type="PANTHER" id="PTHR37426">
    <property type="entry name" value="RIBOSOMAL RNA LARGE SUBUNIT METHYLTRANSFERASE J"/>
    <property type="match status" value="1"/>
</dbReference>
<evidence type="ECO:0000313" key="3">
    <source>
        <dbReference type="Proteomes" id="UP000249739"/>
    </source>
</evidence>
<keyword evidence="1 2" id="KW-0489">Methyltransferase</keyword>
<evidence type="ECO:0000313" key="2">
    <source>
        <dbReference type="EMBL" id="PZP56607.1"/>
    </source>
</evidence>
<keyword evidence="1" id="KW-0949">S-adenosyl-L-methionine</keyword>
<feature type="binding site" evidence="1">
    <location>
        <position position="18"/>
    </location>
    <ligand>
        <name>S-adenosyl-L-methionine</name>
        <dbReference type="ChEBI" id="CHEBI:59789"/>
    </ligand>
</feature>
<feature type="site" description="Interaction with substrate rRNA" evidence="1">
    <location>
        <position position="3"/>
    </location>
</feature>
<comment type="subunit">
    <text evidence="1">Monomer.</text>
</comment>
<dbReference type="GO" id="GO:0003723">
    <property type="term" value="F:RNA binding"/>
    <property type="evidence" value="ECO:0007669"/>
    <property type="project" value="UniProtKB-UniRule"/>
</dbReference>
<dbReference type="GO" id="GO:0036307">
    <property type="term" value="F:23S rRNA (adenine(2030)-N(6))-methyltransferase activity"/>
    <property type="evidence" value="ECO:0007669"/>
    <property type="project" value="UniProtKB-UniRule"/>
</dbReference>
<keyword evidence="1" id="KW-0694">RNA-binding</keyword>
<dbReference type="GO" id="GO:0070475">
    <property type="term" value="P:rRNA base methylation"/>
    <property type="evidence" value="ECO:0007669"/>
    <property type="project" value="UniProtKB-UniRule"/>
</dbReference>
<dbReference type="EMBL" id="QFOT01000020">
    <property type="protein sequence ID" value="PZP56607.1"/>
    <property type="molecule type" value="Genomic_DNA"/>
</dbReference>
<dbReference type="Gene3D" id="3.40.50.150">
    <property type="entry name" value="Vaccinia Virus protein VP39"/>
    <property type="match status" value="1"/>
</dbReference>
<dbReference type="Pfam" id="PF04378">
    <property type="entry name" value="RsmJ"/>
    <property type="match status" value="1"/>
</dbReference>
<dbReference type="EC" id="2.1.1.266" evidence="1"/>
<keyword evidence="1 2" id="KW-0808">Transferase</keyword>
<dbReference type="HAMAP" id="MF_00934">
    <property type="entry name" value="23SrRNA_methyltr_J"/>
    <property type="match status" value="1"/>
</dbReference>
<comment type="similarity">
    <text evidence="1">Belongs to the RlmJ family.</text>
</comment>
<comment type="catalytic activity">
    <reaction evidence="1">
        <text>adenosine(2030) in 23S rRNA + S-adenosyl-L-methionine = N(6)-methyladenosine(2030) in 23S rRNA + S-adenosyl-L-homocysteine + H(+)</text>
        <dbReference type="Rhea" id="RHEA:43736"/>
        <dbReference type="Rhea" id="RHEA-COMP:10668"/>
        <dbReference type="Rhea" id="RHEA-COMP:10669"/>
        <dbReference type="ChEBI" id="CHEBI:15378"/>
        <dbReference type="ChEBI" id="CHEBI:57856"/>
        <dbReference type="ChEBI" id="CHEBI:59789"/>
        <dbReference type="ChEBI" id="CHEBI:74411"/>
        <dbReference type="ChEBI" id="CHEBI:74449"/>
        <dbReference type="EC" id="2.1.1.266"/>
    </reaction>
</comment>
<sequence length="274" mass="31447">MNYRHIYHAGNFADIFKHLILNMTLGYLQNKEKGLFALDAFAGCGLYALNSEQAQKTREYSEGAGAFMNIDFSNPDLAGFQAILKPYWEQSTYPGSPLLIADKLRDQDRLLANELHPEDLQTLKKTLYGFKNVKTLHIDAYDSIRGAIPPVEKRGVILIDPPFERKDEFQTLARQMPEWMKRWATGCYMIWYPIKAESSMHEIFDAALGLENAHRIWISEFLMHPRNRRDSFNGCGVMMINTPFQIPERVDALSASLCTALHGHEISSQWLKED</sequence>
<name>A0A2W5FS04_9BACT</name>
<feature type="binding site" evidence="1">
    <location>
        <position position="96"/>
    </location>
    <ligand>
        <name>S-adenosyl-L-methionine</name>
        <dbReference type="ChEBI" id="CHEBI:59789"/>
    </ligand>
</feature>
<dbReference type="SUPFAM" id="SSF53335">
    <property type="entry name" value="S-adenosyl-L-methionine-dependent methyltransferases"/>
    <property type="match status" value="1"/>
</dbReference>
<feature type="binding site" evidence="1">
    <location>
        <position position="41"/>
    </location>
    <ligand>
        <name>S-adenosyl-L-methionine</name>
        <dbReference type="ChEBI" id="CHEBI:59789"/>
    </ligand>
</feature>
<dbReference type="InterPro" id="IPR029063">
    <property type="entry name" value="SAM-dependent_MTases_sf"/>
</dbReference>
<dbReference type="InterPro" id="IPR007473">
    <property type="entry name" value="RlmJ"/>
</dbReference>
<dbReference type="AlphaFoldDB" id="A0A2W5FS04"/>
<comment type="function">
    <text evidence="1">Specifically methylates the adenine in position 2030 of 23S rRNA.</text>
</comment>
<evidence type="ECO:0000256" key="1">
    <source>
        <dbReference type="HAMAP-Rule" id="MF_00934"/>
    </source>
</evidence>
<protein>
    <recommendedName>
        <fullName evidence="1">Ribosomal RNA large subunit methyltransferase J</fullName>
        <ecNumber evidence="1">2.1.1.266</ecNumber>
    </recommendedName>
    <alternativeName>
        <fullName evidence="1">23S rRNA (adenine(2030)-N6)-methyltransferase</fullName>
    </alternativeName>
    <alternativeName>
        <fullName evidence="1">23S rRNA m6A2030 methyltransferase</fullName>
    </alternativeName>
</protein>
<feature type="binding site" evidence="1">
    <location>
        <position position="160"/>
    </location>
    <ligand>
        <name>S-adenosyl-L-methionine</name>
        <dbReference type="ChEBI" id="CHEBI:59789"/>
    </ligand>
</feature>
<reference evidence="2 3" key="1">
    <citation type="submission" date="2017-08" db="EMBL/GenBank/DDBJ databases">
        <title>Infants hospitalized years apart are colonized by the same room-sourced microbial strains.</title>
        <authorList>
            <person name="Brooks B."/>
            <person name="Olm M.R."/>
            <person name="Firek B.A."/>
            <person name="Baker R."/>
            <person name="Thomas B.C."/>
            <person name="Morowitz M.J."/>
            <person name="Banfield J.F."/>
        </authorList>
    </citation>
    <scope>NUCLEOTIDE SEQUENCE [LARGE SCALE GENOMIC DNA]</scope>
    <source>
        <strain evidence="2">S2_006_000_R2_64</strain>
    </source>
</reference>
<keyword evidence="1" id="KW-0698">rRNA processing</keyword>